<keyword evidence="4" id="KW-1185">Reference proteome</keyword>
<evidence type="ECO:0000259" key="1">
    <source>
        <dbReference type="SMART" id="SM00477"/>
    </source>
</evidence>
<dbReference type="InterPro" id="IPR020821">
    <property type="entry name" value="ENPP1-3/EXOG-like_nuc-like"/>
</dbReference>
<dbReference type="InterPro" id="IPR044929">
    <property type="entry name" value="DNA/RNA_non-sp_Endonuclease_sf"/>
</dbReference>
<proteinExistence type="predicted"/>
<dbReference type="GO" id="GO:0004519">
    <property type="term" value="F:endonuclease activity"/>
    <property type="evidence" value="ECO:0007669"/>
    <property type="project" value="UniProtKB-KW"/>
</dbReference>
<dbReference type="InterPro" id="IPR044925">
    <property type="entry name" value="His-Me_finger_sf"/>
</dbReference>
<evidence type="ECO:0000259" key="2">
    <source>
        <dbReference type="SMART" id="SM00892"/>
    </source>
</evidence>
<dbReference type="PANTHER" id="PTHR21472:SF21">
    <property type="entry name" value="ENDONUCLEASE DOMAIN-CONTAINING 1 PROTEIN-LIKE-RELATED"/>
    <property type="match status" value="1"/>
</dbReference>
<evidence type="ECO:0000313" key="3">
    <source>
        <dbReference type="EMBL" id="KYO25554.1"/>
    </source>
</evidence>
<gene>
    <name evidence="3" type="ORF">Y1Q_0023983</name>
</gene>
<dbReference type="GO" id="GO:0046872">
    <property type="term" value="F:metal ion binding"/>
    <property type="evidence" value="ECO:0007669"/>
    <property type="project" value="InterPro"/>
</dbReference>
<dbReference type="AlphaFoldDB" id="A0A151MM04"/>
<organism evidence="3 4">
    <name type="scientific">Alligator mississippiensis</name>
    <name type="common">American alligator</name>
    <dbReference type="NCBI Taxonomy" id="8496"/>
    <lineage>
        <taxon>Eukaryota</taxon>
        <taxon>Metazoa</taxon>
        <taxon>Chordata</taxon>
        <taxon>Craniata</taxon>
        <taxon>Vertebrata</taxon>
        <taxon>Euteleostomi</taxon>
        <taxon>Archelosauria</taxon>
        <taxon>Archosauria</taxon>
        <taxon>Crocodylia</taxon>
        <taxon>Alligatoridae</taxon>
        <taxon>Alligatorinae</taxon>
        <taxon>Alligator</taxon>
    </lineage>
</organism>
<dbReference type="GO" id="GO:0003676">
    <property type="term" value="F:nucleic acid binding"/>
    <property type="evidence" value="ECO:0007669"/>
    <property type="project" value="InterPro"/>
</dbReference>
<dbReference type="InterPro" id="IPR001604">
    <property type="entry name" value="Endo_G_ENPP1-like_dom"/>
</dbReference>
<dbReference type="GO" id="GO:0016787">
    <property type="term" value="F:hydrolase activity"/>
    <property type="evidence" value="ECO:0007669"/>
    <property type="project" value="InterPro"/>
</dbReference>
<feature type="domain" description="ENPP1-3/EXOG-like endonuclease/phosphodiesterase" evidence="1">
    <location>
        <begin position="2"/>
        <end position="197"/>
    </location>
</feature>
<protein>
    <submittedName>
        <fullName evidence="3">Endonuclease domain-containing 1 protein-like</fullName>
    </submittedName>
</protein>
<accession>A0A151MM04</accession>
<dbReference type="SUPFAM" id="SSF54060">
    <property type="entry name" value="His-Me finger endonucleases"/>
    <property type="match status" value="1"/>
</dbReference>
<name>A0A151MM04_ALLMI</name>
<evidence type="ECO:0000313" key="4">
    <source>
        <dbReference type="Proteomes" id="UP000050525"/>
    </source>
</evidence>
<dbReference type="PANTHER" id="PTHR21472">
    <property type="entry name" value="ENDONUCLEASE DOMAIN-CONTAINING 1 PROTEIN ENDOD1"/>
    <property type="match status" value="1"/>
</dbReference>
<dbReference type="STRING" id="8496.A0A151MM04"/>
<reference evidence="3 4" key="1">
    <citation type="journal article" date="2012" name="Genome Biol.">
        <title>Sequencing three crocodilian genomes to illuminate the evolution of archosaurs and amniotes.</title>
        <authorList>
            <person name="St John J.A."/>
            <person name="Braun E.L."/>
            <person name="Isberg S.R."/>
            <person name="Miles L.G."/>
            <person name="Chong A.Y."/>
            <person name="Gongora J."/>
            <person name="Dalzell P."/>
            <person name="Moran C."/>
            <person name="Bed'hom B."/>
            <person name="Abzhanov A."/>
            <person name="Burgess S.C."/>
            <person name="Cooksey A.M."/>
            <person name="Castoe T.A."/>
            <person name="Crawford N.G."/>
            <person name="Densmore L.D."/>
            <person name="Drew J.C."/>
            <person name="Edwards S.V."/>
            <person name="Faircloth B.C."/>
            <person name="Fujita M.K."/>
            <person name="Greenwold M.J."/>
            <person name="Hoffmann F.G."/>
            <person name="Howard J.M."/>
            <person name="Iguchi T."/>
            <person name="Janes D.E."/>
            <person name="Khan S.Y."/>
            <person name="Kohno S."/>
            <person name="de Koning A.J."/>
            <person name="Lance S.L."/>
            <person name="McCarthy F.M."/>
            <person name="McCormack J.E."/>
            <person name="Merchant M.E."/>
            <person name="Peterson D.G."/>
            <person name="Pollock D.D."/>
            <person name="Pourmand N."/>
            <person name="Raney B.J."/>
            <person name="Roessler K.A."/>
            <person name="Sanford J.R."/>
            <person name="Sawyer R.H."/>
            <person name="Schmidt C.J."/>
            <person name="Triplett E.W."/>
            <person name="Tuberville T.D."/>
            <person name="Venegas-Anaya M."/>
            <person name="Howard J.T."/>
            <person name="Jarvis E.D."/>
            <person name="Guillette L.J.Jr."/>
            <person name="Glenn T.C."/>
            <person name="Green R.E."/>
            <person name="Ray D.A."/>
        </authorList>
    </citation>
    <scope>NUCLEOTIDE SEQUENCE [LARGE SCALE GENOMIC DNA]</scope>
    <source>
        <strain evidence="3">KSC_2009_1</strain>
    </source>
</reference>
<feature type="domain" description="DNA/RNA non-specific endonuclease/pyrophosphatase/phosphodiesterase" evidence="2">
    <location>
        <begin position="9"/>
        <end position="198"/>
    </location>
</feature>
<dbReference type="InterPro" id="IPR039015">
    <property type="entry name" value="ENDOD1"/>
</dbReference>
<dbReference type="Pfam" id="PF01223">
    <property type="entry name" value="Endonuclease_NS"/>
    <property type="match status" value="1"/>
</dbReference>
<dbReference type="SMART" id="SM00892">
    <property type="entry name" value="Endonuclease_NS"/>
    <property type="match status" value="1"/>
</dbReference>
<dbReference type="EMBL" id="AKHW03005753">
    <property type="protein sequence ID" value="KYO25554.1"/>
    <property type="molecule type" value="Genomic_DNA"/>
</dbReference>
<comment type="caution">
    <text evidence="3">The sequence shown here is derived from an EMBL/GenBank/DDBJ whole genome shotgun (WGS) entry which is preliminary data.</text>
</comment>
<dbReference type="Gene3D" id="3.40.570.10">
    <property type="entry name" value="Extracellular Endonuclease, subunit A"/>
    <property type="match status" value="1"/>
</dbReference>
<sequence>MYTWFVEPQLKDGNTCTEMKIESKSGLTKDYRKSTQAICEDYENTNYDRGHLNPNSFQCDSGRTATFTLTNAVPMDPCFNRIHWGKLEKSLKDKLRKNCLNESGTAYLVTGAVGSTEKIPKENGDKEGDRNRTYDRVVVPSHIWTAVCCDHKYNNNLKFSFAFLAENKEEPKLRVFSAEQLNEELRKMYKSQNIRVLADDCNAQSPKTDEVIKSMKKDLNGAFRDPKIEFQYPPPSKKKKVFG</sequence>
<dbReference type="SMART" id="SM00477">
    <property type="entry name" value="NUC"/>
    <property type="match status" value="1"/>
</dbReference>
<dbReference type="Proteomes" id="UP000050525">
    <property type="component" value="Unassembled WGS sequence"/>
</dbReference>